<reference evidence="1" key="1">
    <citation type="journal article" date="2023" name="Plant J.">
        <title>Genome sequences and population genomics provide insights into the demographic history, inbreeding, and mutation load of two 'living fossil' tree species of Dipteronia.</title>
        <authorList>
            <person name="Feng Y."/>
            <person name="Comes H.P."/>
            <person name="Chen J."/>
            <person name="Zhu S."/>
            <person name="Lu R."/>
            <person name="Zhang X."/>
            <person name="Li P."/>
            <person name="Qiu J."/>
            <person name="Olsen K.M."/>
            <person name="Qiu Y."/>
        </authorList>
    </citation>
    <scope>NUCLEOTIDE SEQUENCE</scope>
    <source>
        <strain evidence="1">NBL</strain>
    </source>
</reference>
<gene>
    <name evidence="1" type="ORF">Dsin_012185</name>
</gene>
<comment type="caution">
    <text evidence="1">The sequence shown here is derived from an EMBL/GenBank/DDBJ whole genome shotgun (WGS) entry which is preliminary data.</text>
</comment>
<keyword evidence="2" id="KW-1185">Reference proteome</keyword>
<dbReference type="AlphaFoldDB" id="A0AAE0E970"/>
<accession>A0AAE0E970</accession>
<dbReference type="Proteomes" id="UP001281410">
    <property type="component" value="Unassembled WGS sequence"/>
</dbReference>
<protein>
    <submittedName>
        <fullName evidence="1">Uncharacterized protein</fullName>
    </submittedName>
</protein>
<name>A0AAE0E970_9ROSI</name>
<proteinExistence type="predicted"/>
<evidence type="ECO:0000313" key="2">
    <source>
        <dbReference type="Proteomes" id="UP001281410"/>
    </source>
</evidence>
<sequence>MVNLAKRKVVVDGFCPIYSPSFETKIHALWGCPGLKVVRARYGMFEGDWYGDRSSFQDFFSSCLNILEIHEVELLCMIWWRVWYMRNQWVHGSGNHDMEMVVFWSRDYLQEFVTANLKVVDQGGRGKDVVSRWQPPSSSFYKLNTNATINEQNHRVSLGMVVKGSHGFGLGC</sequence>
<evidence type="ECO:0000313" key="1">
    <source>
        <dbReference type="EMBL" id="KAK3218215.1"/>
    </source>
</evidence>
<dbReference type="EMBL" id="JANJYJ010000004">
    <property type="protein sequence ID" value="KAK3218215.1"/>
    <property type="molecule type" value="Genomic_DNA"/>
</dbReference>
<organism evidence="1 2">
    <name type="scientific">Dipteronia sinensis</name>
    <dbReference type="NCBI Taxonomy" id="43782"/>
    <lineage>
        <taxon>Eukaryota</taxon>
        <taxon>Viridiplantae</taxon>
        <taxon>Streptophyta</taxon>
        <taxon>Embryophyta</taxon>
        <taxon>Tracheophyta</taxon>
        <taxon>Spermatophyta</taxon>
        <taxon>Magnoliopsida</taxon>
        <taxon>eudicotyledons</taxon>
        <taxon>Gunneridae</taxon>
        <taxon>Pentapetalae</taxon>
        <taxon>rosids</taxon>
        <taxon>malvids</taxon>
        <taxon>Sapindales</taxon>
        <taxon>Sapindaceae</taxon>
        <taxon>Hippocastanoideae</taxon>
        <taxon>Acereae</taxon>
        <taxon>Dipteronia</taxon>
    </lineage>
</organism>